<dbReference type="Proteomes" id="UP000321079">
    <property type="component" value="Unassembled WGS sequence"/>
</dbReference>
<evidence type="ECO:0000256" key="3">
    <source>
        <dbReference type="ARBA" id="ARBA00022989"/>
    </source>
</evidence>
<comment type="caution">
    <text evidence="7">The sequence shown here is derived from an EMBL/GenBank/DDBJ whole genome shotgun (WGS) entry which is preliminary data.</text>
</comment>
<sequence>MRACDVGVTSGSLVCVHLADRYSTRGSLVARLFFVAGALGTATAPSVSVMVVMRALLVSAVGGASALAPMFVS</sequence>
<evidence type="ECO:0000259" key="6">
    <source>
        <dbReference type="PROSITE" id="PS50850"/>
    </source>
</evidence>
<evidence type="ECO:0000313" key="7">
    <source>
        <dbReference type="EMBL" id="GEK96858.1"/>
    </source>
</evidence>
<keyword evidence="3 5" id="KW-1133">Transmembrane helix</keyword>
<dbReference type="EMBL" id="BJVA01000013">
    <property type="protein sequence ID" value="GEK96858.1"/>
    <property type="molecule type" value="Genomic_DNA"/>
</dbReference>
<dbReference type="RefSeq" id="WP_146862430.1">
    <property type="nucleotide sequence ID" value="NZ_BARK01000070.1"/>
</dbReference>
<dbReference type="Gene3D" id="1.20.1250.20">
    <property type="entry name" value="MFS general substrate transporter like domains"/>
    <property type="match status" value="1"/>
</dbReference>
<organism evidence="7 8">
    <name type="scientific">Gluconobacter kanchanaburiensis NBRC 103587</name>
    <dbReference type="NCBI Taxonomy" id="1307948"/>
    <lineage>
        <taxon>Bacteria</taxon>
        <taxon>Pseudomonadati</taxon>
        <taxon>Pseudomonadota</taxon>
        <taxon>Alphaproteobacteria</taxon>
        <taxon>Acetobacterales</taxon>
        <taxon>Acetobacteraceae</taxon>
        <taxon>Gluconobacter</taxon>
    </lineage>
</organism>
<dbReference type="InterPro" id="IPR020846">
    <property type="entry name" value="MFS_dom"/>
</dbReference>
<keyword evidence="8" id="KW-1185">Reference proteome</keyword>
<evidence type="ECO:0000313" key="8">
    <source>
        <dbReference type="Proteomes" id="UP000321079"/>
    </source>
</evidence>
<keyword evidence="2 5" id="KW-0812">Transmembrane</keyword>
<evidence type="ECO:0000256" key="2">
    <source>
        <dbReference type="ARBA" id="ARBA00022692"/>
    </source>
</evidence>
<evidence type="ECO:0000256" key="5">
    <source>
        <dbReference type="SAM" id="Phobius"/>
    </source>
</evidence>
<dbReference type="InterPro" id="IPR036259">
    <property type="entry name" value="MFS_trans_sf"/>
</dbReference>
<dbReference type="SUPFAM" id="SSF103473">
    <property type="entry name" value="MFS general substrate transporter"/>
    <property type="match status" value="1"/>
</dbReference>
<feature type="transmembrane region" description="Helical" evidence="5">
    <location>
        <begin position="51"/>
        <end position="72"/>
    </location>
</feature>
<accession>A0A511B8X1</accession>
<reference evidence="7 8" key="1">
    <citation type="submission" date="2019-07" db="EMBL/GenBank/DDBJ databases">
        <title>Whole genome shotgun sequence of Gluconobacter kanchanaburiensis NBRC 103587.</title>
        <authorList>
            <person name="Hosoyama A."/>
            <person name="Uohara A."/>
            <person name="Ohji S."/>
            <person name="Ichikawa N."/>
        </authorList>
    </citation>
    <scope>NUCLEOTIDE SEQUENCE [LARGE SCALE GENOMIC DNA]</scope>
    <source>
        <strain evidence="7 8">NBRC 103587</strain>
    </source>
</reference>
<evidence type="ECO:0000256" key="1">
    <source>
        <dbReference type="ARBA" id="ARBA00004370"/>
    </source>
</evidence>
<proteinExistence type="predicted"/>
<name>A0A511B8X1_9PROT</name>
<comment type="subcellular location">
    <subcellularLocation>
        <location evidence="1">Membrane</location>
    </subcellularLocation>
</comment>
<dbReference type="Pfam" id="PF00083">
    <property type="entry name" value="Sugar_tr"/>
    <property type="match status" value="1"/>
</dbReference>
<feature type="transmembrane region" description="Helical" evidence="5">
    <location>
        <begin position="28"/>
        <end position="45"/>
    </location>
</feature>
<dbReference type="AlphaFoldDB" id="A0A511B8X1"/>
<feature type="domain" description="Major facilitator superfamily (MFS) profile" evidence="6">
    <location>
        <begin position="1"/>
        <end position="73"/>
    </location>
</feature>
<gene>
    <name evidence="7" type="ORF">GKA01_20550</name>
</gene>
<dbReference type="GO" id="GO:0016020">
    <property type="term" value="C:membrane"/>
    <property type="evidence" value="ECO:0007669"/>
    <property type="project" value="UniProtKB-SubCell"/>
</dbReference>
<keyword evidence="4 5" id="KW-0472">Membrane</keyword>
<evidence type="ECO:0000256" key="4">
    <source>
        <dbReference type="ARBA" id="ARBA00023136"/>
    </source>
</evidence>
<dbReference type="PROSITE" id="PS50850">
    <property type="entry name" value="MFS"/>
    <property type="match status" value="1"/>
</dbReference>
<dbReference type="GO" id="GO:0022857">
    <property type="term" value="F:transmembrane transporter activity"/>
    <property type="evidence" value="ECO:0007669"/>
    <property type="project" value="InterPro"/>
</dbReference>
<dbReference type="InterPro" id="IPR005828">
    <property type="entry name" value="MFS_sugar_transport-like"/>
</dbReference>
<protein>
    <recommendedName>
        <fullName evidence="6">Major facilitator superfamily (MFS) profile domain-containing protein</fullName>
    </recommendedName>
</protein>